<dbReference type="InterPro" id="IPR016071">
    <property type="entry name" value="Staphylococal_nuclease_OB-fold"/>
</dbReference>
<dbReference type="Pfam" id="PF00565">
    <property type="entry name" value="SNase"/>
    <property type="match status" value="1"/>
</dbReference>
<protein>
    <submittedName>
        <fullName evidence="4">Nuclease</fullName>
    </submittedName>
</protein>
<name>A0A3B9IRF2_9PROT</name>
<dbReference type="EMBL" id="DMAI01000386">
    <property type="protein sequence ID" value="HAE50442.1"/>
    <property type="molecule type" value="Genomic_DNA"/>
</dbReference>
<feature type="region of interest" description="Disordered" evidence="1">
    <location>
        <begin position="168"/>
        <end position="195"/>
    </location>
</feature>
<evidence type="ECO:0000313" key="5">
    <source>
        <dbReference type="Proteomes" id="UP000257706"/>
    </source>
</evidence>
<dbReference type="AlphaFoldDB" id="A0A3B9IRF2"/>
<evidence type="ECO:0000256" key="2">
    <source>
        <dbReference type="SAM" id="SignalP"/>
    </source>
</evidence>
<evidence type="ECO:0000256" key="1">
    <source>
        <dbReference type="SAM" id="MobiDB-lite"/>
    </source>
</evidence>
<feature type="signal peptide" evidence="2">
    <location>
        <begin position="1"/>
        <end position="27"/>
    </location>
</feature>
<dbReference type="PANTHER" id="PTHR12302:SF26">
    <property type="entry name" value="BLR1266 PROTEIN"/>
    <property type="match status" value="1"/>
</dbReference>
<evidence type="ECO:0000313" key="4">
    <source>
        <dbReference type="EMBL" id="HAE50442.1"/>
    </source>
</evidence>
<sequence>MFPRLASAAAALLALLALPAAITPALAADVTGRASVIDGDTLDIHGTRIRMFGIDAPESSQICADANNRAWRCGRDATQLLDRLTSGRTVACEIVDRDRYGRVVGRCAVNGEDINRRMVSEGLAVAYVNYGRDYVPAEAEAKAAKRGLWSGRFVMPWDHRKGMKLNPPPGALAPATPERAPATPATGSGGHPKGCDIKGNISKDGRRLYHVPGSRSYERTRIDEGQGERWFCSEADARAAGWQKAGG</sequence>
<evidence type="ECO:0000259" key="3">
    <source>
        <dbReference type="PROSITE" id="PS50830"/>
    </source>
</evidence>
<dbReference type="PANTHER" id="PTHR12302">
    <property type="entry name" value="EBNA2 BINDING PROTEIN P100"/>
    <property type="match status" value="1"/>
</dbReference>
<organism evidence="4 5">
    <name type="scientific">Tistrella mobilis</name>
    <dbReference type="NCBI Taxonomy" id="171437"/>
    <lineage>
        <taxon>Bacteria</taxon>
        <taxon>Pseudomonadati</taxon>
        <taxon>Pseudomonadota</taxon>
        <taxon>Alphaproteobacteria</taxon>
        <taxon>Geminicoccales</taxon>
        <taxon>Geminicoccaceae</taxon>
        <taxon>Tistrella</taxon>
    </lineage>
</organism>
<dbReference type="PROSITE" id="PS50830">
    <property type="entry name" value="TNASE_3"/>
    <property type="match status" value="1"/>
</dbReference>
<feature type="compositionally biased region" description="Low complexity" evidence="1">
    <location>
        <begin position="172"/>
        <end position="186"/>
    </location>
</feature>
<dbReference type="Proteomes" id="UP000257706">
    <property type="component" value="Unassembled WGS sequence"/>
</dbReference>
<proteinExistence type="predicted"/>
<dbReference type="InterPro" id="IPR035437">
    <property type="entry name" value="SNase_OB-fold_sf"/>
</dbReference>
<gene>
    <name evidence="4" type="ORF">DCK97_23810</name>
</gene>
<feature type="chain" id="PRO_5017638665" evidence="2">
    <location>
        <begin position="28"/>
        <end position="247"/>
    </location>
</feature>
<keyword evidence="2" id="KW-0732">Signal</keyword>
<feature type="domain" description="TNase-like" evidence="3">
    <location>
        <begin position="36"/>
        <end position="151"/>
    </location>
</feature>
<dbReference type="Gene3D" id="2.40.50.90">
    <property type="match status" value="1"/>
</dbReference>
<dbReference type="SUPFAM" id="SSF50199">
    <property type="entry name" value="Staphylococcal nuclease"/>
    <property type="match status" value="1"/>
</dbReference>
<comment type="caution">
    <text evidence="4">The sequence shown here is derived from an EMBL/GenBank/DDBJ whole genome shotgun (WGS) entry which is preliminary data.</text>
</comment>
<dbReference type="SMART" id="SM00318">
    <property type="entry name" value="SNc"/>
    <property type="match status" value="1"/>
</dbReference>
<reference evidence="4 5" key="1">
    <citation type="journal article" date="2018" name="Nat. Biotechnol.">
        <title>A standardized bacterial taxonomy based on genome phylogeny substantially revises the tree of life.</title>
        <authorList>
            <person name="Parks D.H."/>
            <person name="Chuvochina M."/>
            <person name="Waite D.W."/>
            <person name="Rinke C."/>
            <person name="Skarshewski A."/>
            <person name="Chaumeil P.A."/>
            <person name="Hugenholtz P."/>
        </authorList>
    </citation>
    <scope>NUCLEOTIDE SEQUENCE [LARGE SCALE GENOMIC DNA]</scope>
    <source>
        <strain evidence="4">UBA8739</strain>
    </source>
</reference>
<accession>A0A3B9IRF2</accession>